<gene>
    <name evidence="1" type="ORF">HMPREF1536_03141</name>
</gene>
<organism evidence="1 2">
    <name type="scientific">Parabacteroides gordonii MS-1 = DSM 23371</name>
    <dbReference type="NCBI Taxonomy" id="1203610"/>
    <lineage>
        <taxon>Bacteria</taxon>
        <taxon>Pseudomonadati</taxon>
        <taxon>Bacteroidota</taxon>
        <taxon>Bacteroidia</taxon>
        <taxon>Bacteroidales</taxon>
        <taxon>Tannerellaceae</taxon>
        <taxon>Parabacteroides</taxon>
    </lineage>
</organism>
<dbReference type="PATRIC" id="fig|1203610.3.peg.3207"/>
<name>A0A0F5JD34_9BACT</name>
<dbReference type="EMBL" id="AQHW01000015">
    <property type="protein sequence ID" value="KKB55669.1"/>
    <property type="molecule type" value="Genomic_DNA"/>
</dbReference>
<evidence type="ECO:0000313" key="1">
    <source>
        <dbReference type="EMBL" id="KKB55669.1"/>
    </source>
</evidence>
<dbReference type="HOGENOM" id="CLU_1132765_0_0_10"/>
<sequence length="245" mass="28465">MTKKTYILLFLFSVQSLLSQEVKVDLSLSWSKSKLSISAEYDTISHPYLFVKYSNLTQDSIYIPRTIYGCNELPLILSWEFPSNNIDYYKNGLNAIIQKIAGSCSAGKYDVQVDQFRYTLDINEYTEAEEVESNSFYNMRVEMIQRYIAYKNGFNYISKNNMSTSDEVNDSERYVFLNPGETLIDCFNLVAFMILHGEYVFYYNKIPCNATIMEVDQKFYCFPGMKNGYRLYCGNVVPDTLSVIF</sequence>
<evidence type="ECO:0000313" key="2">
    <source>
        <dbReference type="Proteomes" id="UP000033035"/>
    </source>
</evidence>
<proteinExistence type="predicted"/>
<reference evidence="1 2" key="1">
    <citation type="submission" date="2013-04" db="EMBL/GenBank/DDBJ databases">
        <title>The Genome Sequence of Parabacteroides gordonii DSM 23371.</title>
        <authorList>
            <consortium name="The Broad Institute Genomics Platform"/>
            <person name="Earl A."/>
            <person name="Ward D."/>
            <person name="Feldgarden M."/>
            <person name="Gevers D."/>
            <person name="Martens E."/>
            <person name="Sakamoto M."/>
            <person name="Benno Y."/>
            <person name="Suzuki N."/>
            <person name="Matsunaga N."/>
            <person name="Koshihara K."/>
            <person name="Seki M."/>
            <person name="Komiya H."/>
            <person name="Walker B."/>
            <person name="Young S."/>
            <person name="Zeng Q."/>
            <person name="Gargeya S."/>
            <person name="Fitzgerald M."/>
            <person name="Haas B."/>
            <person name="Abouelleil A."/>
            <person name="Allen A.W."/>
            <person name="Alvarado L."/>
            <person name="Arachchi H.M."/>
            <person name="Berlin A.M."/>
            <person name="Chapman S.B."/>
            <person name="Gainer-Dewar J."/>
            <person name="Goldberg J."/>
            <person name="Griggs A."/>
            <person name="Gujja S."/>
            <person name="Hansen M."/>
            <person name="Howarth C."/>
            <person name="Imamovic A."/>
            <person name="Ireland A."/>
            <person name="Larimer J."/>
            <person name="McCowan C."/>
            <person name="Murphy C."/>
            <person name="Pearson M."/>
            <person name="Poon T.W."/>
            <person name="Priest M."/>
            <person name="Roberts A."/>
            <person name="Saif S."/>
            <person name="Shea T."/>
            <person name="Sisk P."/>
            <person name="Sykes S."/>
            <person name="Wortman J."/>
            <person name="Nusbaum C."/>
            <person name="Birren B."/>
        </authorList>
    </citation>
    <scope>NUCLEOTIDE SEQUENCE [LARGE SCALE GENOMIC DNA]</scope>
    <source>
        <strain evidence="1 2">MS-1</strain>
    </source>
</reference>
<accession>A0A0F5JD34</accession>
<comment type="caution">
    <text evidence="1">The sequence shown here is derived from an EMBL/GenBank/DDBJ whole genome shotgun (WGS) entry which is preliminary data.</text>
</comment>
<dbReference type="RefSeq" id="WP_028726130.1">
    <property type="nucleotide sequence ID" value="NZ_AUAE01000008.1"/>
</dbReference>
<dbReference type="Proteomes" id="UP000033035">
    <property type="component" value="Unassembled WGS sequence"/>
</dbReference>
<dbReference type="AlphaFoldDB" id="A0A0F5JD34"/>
<protein>
    <submittedName>
        <fullName evidence="1">Uncharacterized protein</fullName>
    </submittedName>
</protein>
<keyword evidence="2" id="KW-1185">Reference proteome</keyword>
<dbReference type="STRING" id="1203610.HMPREF1536_03141"/>